<evidence type="ECO:0008006" key="3">
    <source>
        <dbReference type="Google" id="ProtNLM"/>
    </source>
</evidence>
<proteinExistence type="predicted"/>
<accession>A0ABS2QUT1</accession>
<dbReference type="RefSeq" id="WP_205184972.1">
    <property type="nucleotide sequence ID" value="NZ_JAFBFC010000002.1"/>
</dbReference>
<sequence length="662" mass="76880">MYRAQKVRSFHRDGWCLSFQHPLKQGRRVKRWMNTRDDQEMDRLVQEMNALLLEKEDWMPQARVRVAARYDARVVSAFYDDVFVSSPSVVQDEYVSLPARESYRRVAFAGEKGAGKTALIRRMLSLTQDERFPATAVVNPFRPCVQYVTSHQPEFEVVLTFKQRARVQRDVEKLIAEAAYEYASGGTDQELIYTLFHRLDASLSYVLGSLPVTLPYTGQTLPGKTSIHGALLEDVEQIQTEALTIAEALGKQELETQFFDKWNERMECHQIVETLMNRIESMLFLVKAGTWTFTDDDWPLAWSHKAQDRSALFHTIERLTTYQREKYEGTLTPFIESVRVKGPFQQELSLVMEEIQEHDFSLTNIEALRQCDVIVFVQDMSEPLSASLVKQLLVNGQGNKLMLCLTHEDRLYGGTKSQRTSYMMDHVKEMLTEIERDLGCYAKQIVERSLTQNGIYVFRNLHSAIEDPHTTALCHTFIQALKHERNHDEEPATPLYVNMMVPLAIDRGIASFYEKWNKQTWHWRELQALCFAMSMPEKEAKGNPATVFCADMQTHVYTLFFTQPSGWSRPHVTQQAKEQAIERIMTRFSQKLQAYAEGRLHRRNEWKQAYEEKSIAEREKRVQHLLHEAFPQPTDTNYPAFLKDIYSLVKQTVEEEEGVLLS</sequence>
<gene>
    <name evidence="1" type="ORF">JOC83_001093</name>
</gene>
<evidence type="ECO:0000313" key="2">
    <source>
        <dbReference type="Proteomes" id="UP000809829"/>
    </source>
</evidence>
<comment type="caution">
    <text evidence="1">The sequence shown here is derived from an EMBL/GenBank/DDBJ whole genome shotgun (WGS) entry which is preliminary data.</text>
</comment>
<keyword evidence="2" id="KW-1185">Reference proteome</keyword>
<dbReference type="EMBL" id="JAFBFC010000002">
    <property type="protein sequence ID" value="MBM7702259.1"/>
    <property type="molecule type" value="Genomic_DNA"/>
</dbReference>
<dbReference type="SUPFAM" id="SSF52540">
    <property type="entry name" value="P-loop containing nucleoside triphosphate hydrolases"/>
    <property type="match status" value="1"/>
</dbReference>
<evidence type="ECO:0000313" key="1">
    <source>
        <dbReference type="EMBL" id="MBM7702259.1"/>
    </source>
</evidence>
<reference evidence="1 2" key="1">
    <citation type="submission" date="2021-01" db="EMBL/GenBank/DDBJ databases">
        <title>Genomic Encyclopedia of Type Strains, Phase IV (KMG-IV): sequencing the most valuable type-strain genomes for metagenomic binning, comparative biology and taxonomic classification.</title>
        <authorList>
            <person name="Goeker M."/>
        </authorList>
    </citation>
    <scope>NUCLEOTIDE SEQUENCE [LARGE SCALE GENOMIC DNA]</scope>
    <source>
        <strain evidence="1 2">DSM 104297</strain>
    </source>
</reference>
<name>A0ABS2QUT1_9BACI</name>
<dbReference type="Proteomes" id="UP000809829">
    <property type="component" value="Unassembled WGS sequence"/>
</dbReference>
<organism evidence="1 2">
    <name type="scientific">Priestia iocasae</name>
    <dbReference type="NCBI Taxonomy" id="2291674"/>
    <lineage>
        <taxon>Bacteria</taxon>
        <taxon>Bacillati</taxon>
        <taxon>Bacillota</taxon>
        <taxon>Bacilli</taxon>
        <taxon>Bacillales</taxon>
        <taxon>Bacillaceae</taxon>
        <taxon>Priestia</taxon>
    </lineage>
</organism>
<dbReference type="InterPro" id="IPR027417">
    <property type="entry name" value="P-loop_NTPase"/>
</dbReference>
<protein>
    <recommendedName>
        <fullName evidence="3">ATP-binding protein</fullName>
    </recommendedName>
</protein>